<dbReference type="SUPFAM" id="SSF52540">
    <property type="entry name" value="P-loop containing nucleoside triphosphate hydrolases"/>
    <property type="match status" value="1"/>
</dbReference>
<feature type="binding site" evidence="6">
    <location>
        <begin position="20"/>
        <end position="27"/>
    </location>
    <ligand>
        <name>ATP</name>
        <dbReference type="ChEBI" id="CHEBI:30616"/>
    </ligand>
</feature>
<evidence type="ECO:0000256" key="6">
    <source>
        <dbReference type="HAMAP-Rule" id="MF_00836"/>
    </source>
</evidence>
<evidence type="ECO:0000256" key="4">
    <source>
        <dbReference type="ARBA" id="ARBA00022741"/>
    </source>
</evidence>
<dbReference type="UniPathway" id="UPA00087">
    <property type="reaction ID" value="UER00175"/>
</dbReference>
<evidence type="ECO:0000256" key="2">
    <source>
        <dbReference type="ARBA" id="ARBA00005069"/>
    </source>
</evidence>
<dbReference type="AlphaFoldDB" id="A0A7W2JY27"/>
<dbReference type="EMBL" id="JACGDE010000015">
    <property type="protein sequence ID" value="MBA6067121.1"/>
    <property type="molecule type" value="Genomic_DNA"/>
</dbReference>
<dbReference type="Proteomes" id="UP000541770">
    <property type="component" value="Unassembled WGS sequence"/>
</dbReference>
<evidence type="ECO:0000259" key="7">
    <source>
        <dbReference type="SMART" id="SM00072"/>
    </source>
</evidence>
<dbReference type="HAMAP" id="MF_00836">
    <property type="entry name" value="PhnN"/>
    <property type="match status" value="1"/>
</dbReference>
<dbReference type="GO" id="GO:0005829">
    <property type="term" value="C:cytosol"/>
    <property type="evidence" value="ECO:0007669"/>
    <property type="project" value="TreeGrafter"/>
</dbReference>
<dbReference type="GO" id="GO:0005524">
    <property type="term" value="F:ATP binding"/>
    <property type="evidence" value="ECO:0007669"/>
    <property type="project" value="UniProtKB-KW"/>
</dbReference>
<dbReference type="GO" id="GO:0006015">
    <property type="term" value="P:5-phosphoribose 1-diphosphate biosynthetic process"/>
    <property type="evidence" value="ECO:0007669"/>
    <property type="project" value="UniProtKB-UniRule"/>
</dbReference>
<dbReference type="SMART" id="SM00072">
    <property type="entry name" value="GuKc"/>
    <property type="match status" value="1"/>
</dbReference>
<accession>A0A7W2JY27</accession>
<dbReference type="GO" id="GO:0019634">
    <property type="term" value="P:organic phosphonate metabolic process"/>
    <property type="evidence" value="ECO:0007669"/>
    <property type="project" value="UniProtKB-UniRule"/>
</dbReference>
<evidence type="ECO:0000256" key="5">
    <source>
        <dbReference type="ARBA" id="ARBA00022840"/>
    </source>
</evidence>
<evidence type="ECO:0000256" key="3">
    <source>
        <dbReference type="ARBA" id="ARBA00022679"/>
    </source>
</evidence>
<dbReference type="Gene3D" id="3.40.50.300">
    <property type="entry name" value="P-loop containing nucleotide triphosphate hydrolases"/>
    <property type="match status" value="1"/>
</dbReference>
<gene>
    <name evidence="6 8" type="primary">phnN</name>
    <name evidence="8" type="ORF">H4C75_20505</name>
</gene>
<reference evidence="8 9" key="1">
    <citation type="submission" date="2020-07" db="EMBL/GenBank/DDBJ databases">
        <title>Diversity of carbapenemase encoding genes among Pseudomonas putida group clinical isolates in a tertiary Brazilian hospital.</title>
        <authorList>
            <person name="Alberto-Lei F."/>
            <person name="Nodari C.S."/>
            <person name="Streling A.P."/>
            <person name="Paulino J.T."/>
            <person name="Bessa-Neto F.O."/>
            <person name="Cayo R."/>
            <person name="Gales A.C."/>
        </authorList>
    </citation>
    <scope>NUCLEOTIDE SEQUENCE [LARGE SCALE GENOMIC DNA]</scope>
    <source>
        <strain evidence="8 9">14802</strain>
    </source>
</reference>
<protein>
    <recommendedName>
        <fullName evidence="6">Ribose 1,5-bisphosphate phosphokinase PhnN</fullName>
        <ecNumber evidence="6">2.7.4.23</ecNumber>
    </recommendedName>
    <alternativeName>
        <fullName evidence="6">Ribose 1,5-bisphosphokinase</fullName>
    </alternativeName>
</protein>
<dbReference type="RefSeq" id="WP_182324080.1">
    <property type="nucleotide sequence ID" value="NZ_JACGDE010000015.1"/>
</dbReference>
<dbReference type="PANTHER" id="PTHR23117:SF8">
    <property type="entry name" value="RIBOSE 1,5-BISPHOSPHATE PHOSPHOKINASE PHNN"/>
    <property type="match status" value="1"/>
</dbReference>
<dbReference type="EC" id="2.7.4.23" evidence="6"/>
<dbReference type="PANTHER" id="PTHR23117">
    <property type="entry name" value="GUANYLATE KINASE-RELATED"/>
    <property type="match status" value="1"/>
</dbReference>
<evidence type="ECO:0000313" key="8">
    <source>
        <dbReference type="EMBL" id="MBA6067121.1"/>
    </source>
</evidence>
<feature type="domain" description="Guanylate kinase/L-type calcium channel beta subunit" evidence="7">
    <location>
        <begin position="12"/>
        <end position="191"/>
    </location>
</feature>
<keyword evidence="3 6" id="KW-0808">Transferase</keyword>
<comment type="pathway">
    <text evidence="2 6">Metabolic intermediate biosynthesis; 5-phospho-alpha-D-ribose 1-diphosphate biosynthesis; 5-phospho-alpha-D-ribose 1-diphosphate from D-ribose 5-phosphate (route II): step 3/3.</text>
</comment>
<proteinExistence type="inferred from homology"/>
<comment type="catalytic activity">
    <reaction evidence="1 6">
        <text>alpha-D-ribose 1,5-bisphosphate + ATP = 5-phospho-alpha-D-ribose 1-diphosphate + ADP</text>
        <dbReference type="Rhea" id="RHEA:20109"/>
        <dbReference type="ChEBI" id="CHEBI:30616"/>
        <dbReference type="ChEBI" id="CHEBI:58017"/>
        <dbReference type="ChEBI" id="CHEBI:68688"/>
        <dbReference type="ChEBI" id="CHEBI:456216"/>
        <dbReference type="EC" id="2.7.4.23"/>
    </reaction>
</comment>
<sequence length="207" mass="22320">MQYDASGGAASRGRLIFLMGPSGSGKDSLIEAARQRLIAHGIEIARRVITRSAEAKGEDALGVSVERFETMREAGAFALNWQANGLSYGIPVQLDAWLAAGRSVLVNGSRAYLTNARQRYPDLVAVGLTVSQQALRQRLLARGRESNEEIELRLARNFRLQAYDPSVHVVDNSASLVSAVEALLALLRCEGVIADAAGKKPTCKMPD</sequence>
<organism evidence="8 9">
    <name type="scientific">Pseudomonas mosselii</name>
    <dbReference type="NCBI Taxonomy" id="78327"/>
    <lineage>
        <taxon>Bacteria</taxon>
        <taxon>Pseudomonadati</taxon>
        <taxon>Pseudomonadota</taxon>
        <taxon>Gammaproteobacteria</taxon>
        <taxon>Pseudomonadales</taxon>
        <taxon>Pseudomonadaceae</taxon>
        <taxon>Pseudomonas</taxon>
    </lineage>
</organism>
<dbReference type="GO" id="GO:0033863">
    <property type="term" value="F:ribose 1,5-bisphosphate phosphokinase activity"/>
    <property type="evidence" value="ECO:0007669"/>
    <property type="project" value="UniProtKB-UniRule"/>
</dbReference>
<keyword evidence="4 6" id="KW-0547">Nucleotide-binding</keyword>
<evidence type="ECO:0000313" key="9">
    <source>
        <dbReference type="Proteomes" id="UP000541770"/>
    </source>
</evidence>
<dbReference type="NCBIfam" id="NF007485">
    <property type="entry name" value="PRK10078.1"/>
    <property type="match status" value="1"/>
</dbReference>
<comment type="function">
    <text evidence="6">Catalyzes the phosphorylation of ribose 1,5-bisphosphate to 5-phospho-D-ribosyl alpha-1-diphosphate (PRPP).</text>
</comment>
<dbReference type="InterPro" id="IPR008145">
    <property type="entry name" value="GK/Ca_channel_bsu"/>
</dbReference>
<comment type="similarity">
    <text evidence="6">Belongs to the ribose 1,5-bisphosphokinase family.</text>
</comment>
<dbReference type="NCBIfam" id="TIGR02322">
    <property type="entry name" value="phosphon_PhnN"/>
    <property type="match status" value="1"/>
</dbReference>
<keyword evidence="8" id="KW-0418">Kinase</keyword>
<dbReference type="InterPro" id="IPR027417">
    <property type="entry name" value="P-loop_NTPase"/>
</dbReference>
<dbReference type="InterPro" id="IPR012699">
    <property type="entry name" value="PhnN"/>
</dbReference>
<comment type="caution">
    <text evidence="8">The sequence shown here is derived from an EMBL/GenBank/DDBJ whole genome shotgun (WGS) entry which is preliminary data.</text>
</comment>
<evidence type="ECO:0000256" key="1">
    <source>
        <dbReference type="ARBA" id="ARBA00000373"/>
    </source>
</evidence>
<name>A0A7W2JY27_9PSED</name>
<keyword evidence="5 6" id="KW-0067">ATP-binding</keyword>